<dbReference type="PROSITE" id="PS51257">
    <property type="entry name" value="PROKAR_LIPOPROTEIN"/>
    <property type="match status" value="1"/>
</dbReference>
<proteinExistence type="inferred from homology"/>
<keyword evidence="4" id="KW-1185">Reference proteome</keyword>
<feature type="domain" description="Water stress and hypersensitive response" evidence="2">
    <location>
        <begin position="32"/>
        <end position="148"/>
    </location>
</feature>
<reference evidence="4" key="1">
    <citation type="submission" date="2016-10" db="EMBL/GenBank/DDBJ databases">
        <authorList>
            <person name="Varghese N."/>
            <person name="Submissions S."/>
        </authorList>
    </citation>
    <scope>NUCLEOTIDE SEQUENCE [LARGE SCALE GENOMIC DNA]</scope>
    <source>
        <strain evidence="4">DSM 17044</strain>
    </source>
</reference>
<protein>
    <submittedName>
        <fullName evidence="3">Late embryogenesis abundant protein</fullName>
    </submittedName>
</protein>
<dbReference type="RefSeq" id="WP_075006599.1">
    <property type="nucleotide sequence ID" value="NZ_FOAP01000005.1"/>
</dbReference>
<accession>A0A1H7PH03</accession>
<dbReference type="Pfam" id="PF03168">
    <property type="entry name" value="LEA_2"/>
    <property type="match status" value="2"/>
</dbReference>
<evidence type="ECO:0000256" key="1">
    <source>
        <dbReference type="ARBA" id="ARBA00005960"/>
    </source>
</evidence>
<dbReference type="GO" id="GO:0009269">
    <property type="term" value="P:response to desiccation"/>
    <property type="evidence" value="ECO:0007669"/>
    <property type="project" value="InterPro"/>
</dbReference>
<dbReference type="SUPFAM" id="SSF117070">
    <property type="entry name" value="LEA14-like"/>
    <property type="match status" value="2"/>
</dbReference>
<dbReference type="InterPro" id="IPR013990">
    <property type="entry name" value="WHy-dom"/>
</dbReference>
<feature type="domain" description="Water stress and hypersensitive response" evidence="2">
    <location>
        <begin position="157"/>
        <end position="263"/>
    </location>
</feature>
<sequence length="274" mass="28873">MMKRSLLALLAVTLVTLTGCATLKKLFKRPTVSFKTARLSSASLSDATVDLVYEVRNPNSFGLSLAKVDYAFFVEGKQVVAGAPRKGLNLKKNGTSELVFPANVRFADIAPVVQTFLNKDAAAYKAQGSIGIETPVGVLSFPLSKEGTFEVPKIPKVLFEAPRIANISLTGATVEFPLTITNRNSFPLPVAALSGALKVAGANVGTLSTGNLGLLDGGGAKQVTLPLQINFAQAAQAATALRSNNAQQLSWNGQVTSGNQSLPLSLSQLVNFRR</sequence>
<dbReference type="Gene3D" id="2.60.40.1820">
    <property type="match status" value="2"/>
</dbReference>
<dbReference type="InterPro" id="IPR045043">
    <property type="entry name" value="Lea14-like"/>
</dbReference>
<dbReference type="OrthoDB" id="5499716at2"/>
<name>A0A1H7PH03_STIAU</name>
<dbReference type="Proteomes" id="UP000182719">
    <property type="component" value="Unassembled WGS sequence"/>
</dbReference>
<dbReference type="PANTHER" id="PTHR31459:SF2">
    <property type="entry name" value="OS03G0843300 PROTEIN"/>
    <property type="match status" value="1"/>
</dbReference>
<gene>
    <name evidence="3" type="ORF">SAMN05444354_105285</name>
</gene>
<evidence type="ECO:0000259" key="2">
    <source>
        <dbReference type="SMART" id="SM00769"/>
    </source>
</evidence>
<evidence type="ECO:0000313" key="3">
    <source>
        <dbReference type="EMBL" id="SEL34889.1"/>
    </source>
</evidence>
<dbReference type="InterPro" id="IPR004864">
    <property type="entry name" value="LEA_2"/>
</dbReference>
<organism evidence="3 4">
    <name type="scientific">Stigmatella aurantiaca</name>
    <dbReference type="NCBI Taxonomy" id="41"/>
    <lineage>
        <taxon>Bacteria</taxon>
        <taxon>Pseudomonadati</taxon>
        <taxon>Myxococcota</taxon>
        <taxon>Myxococcia</taxon>
        <taxon>Myxococcales</taxon>
        <taxon>Cystobacterineae</taxon>
        <taxon>Archangiaceae</taxon>
        <taxon>Stigmatella</taxon>
    </lineage>
</organism>
<dbReference type="PANTHER" id="PTHR31459">
    <property type="match status" value="1"/>
</dbReference>
<evidence type="ECO:0000313" key="4">
    <source>
        <dbReference type="Proteomes" id="UP000182719"/>
    </source>
</evidence>
<dbReference type="AlphaFoldDB" id="A0A1H7PH03"/>
<dbReference type="EMBL" id="FOAP01000005">
    <property type="protein sequence ID" value="SEL34889.1"/>
    <property type="molecule type" value="Genomic_DNA"/>
</dbReference>
<comment type="similarity">
    <text evidence="1">Belongs to the LEA type 2 family.</text>
</comment>
<dbReference type="SMART" id="SM00769">
    <property type="entry name" value="WHy"/>
    <property type="match status" value="2"/>
</dbReference>